<dbReference type="PANTHER" id="PTHR13440:SF7">
    <property type="entry name" value="BLOC-1 RELATED COMPLEX SUBUNIT 6"/>
    <property type="match status" value="1"/>
</dbReference>
<dbReference type="RefSeq" id="XP_022650639.1">
    <property type="nucleotide sequence ID" value="XM_022794904.1"/>
</dbReference>
<reference evidence="3" key="1">
    <citation type="submission" date="2021-01" db="UniProtKB">
        <authorList>
            <consortium name="EnsemblMetazoa"/>
        </authorList>
    </citation>
    <scope>IDENTIFICATION</scope>
</reference>
<dbReference type="EnsemblMetazoa" id="XM_022794904">
    <property type="protein sequence ID" value="XP_022650639"/>
    <property type="gene ID" value="LOC111245909"/>
</dbReference>
<organism evidence="3 4">
    <name type="scientific">Varroa destructor</name>
    <name type="common">Honeybee mite</name>
    <dbReference type="NCBI Taxonomy" id="109461"/>
    <lineage>
        <taxon>Eukaryota</taxon>
        <taxon>Metazoa</taxon>
        <taxon>Ecdysozoa</taxon>
        <taxon>Arthropoda</taxon>
        <taxon>Chelicerata</taxon>
        <taxon>Arachnida</taxon>
        <taxon>Acari</taxon>
        <taxon>Parasitiformes</taxon>
        <taxon>Mesostigmata</taxon>
        <taxon>Gamasina</taxon>
        <taxon>Dermanyssoidea</taxon>
        <taxon>Varroidae</taxon>
        <taxon>Varroa</taxon>
    </lineage>
</organism>
<dbReference type="GO" id="GO:0032418">
    <property type="term" value="P:lysosome localization"/>
    <property type="evidence" value="ECO:0007669"/>
    <property type="project" value="TreeGrafter"/>
</dbReference>
<feature type="region of interest" description="Disordered" evidence="1">
    <location>
        <begin position="1"/>
        <end position="35"/>
    </location>
</feature>
<dbReference type="OMA" id="TCDVADS"/>
<dbReference type="GeneID" id="111245909"/>
<dbReference type="OrthoDB" id="21270at2759"/>
<dbReference type="Proteomes" id="UP000594260">
    <property type="component" value="Unplaced"/>
</dbReference>
<protein>
    <recommendedName>
        <fullName evidence="2">BLOC-1-related complex subunit 6 C-terminal helix domain-containing protein</fullName>
    </recommendedName>
</protein>
<evidence type="ECO:0000259" key="2">
    <source>
        <dbReference type="Pfam" id="PF10157"/>
    </source>
</evidence>
<accession>A0A7M7JEB2</accession>
<dbReference type="InterPro" id="IPR046465">
    <property type="entry name" value="BORCS6_C"/>
</dbReference>
<dbReference type="InterPro" id="IPR019314">
    <property type="entry name" value="BORCS6"/>
</dbReference>
<keyword evidence="4" id="KW-1185">Reference proteome</keyword>
<proteinExistence type="predicted"/>
<dbReference type="InParanoid" id="A0A7M7JEB2"/>
<evidence type="ECO:0000256" key="1">
    <source>
        <dbReference type="SAM" id="MobiDB-lite"/>
    </source>
</evidence>
<dbReference type="AlphaFoldDB" id="A0A7M7JEB2"/>
<evidence type="ECO:0000313" key="3">
    <source>
        <dbReference type="EnsemblMetazoa" id="XP_022650639"/>
    </source>
</evidence>
<dbReference type="PANTHER" id="PTHR13440">
    <property type="entry name" value="BLOC-1 RELATED COMPLEX SUBUNIT 6"/>
    <property type="match status" value="1"/>
</dbReference>
<feature type="domain" description="BLOC-1-related complex subunit 6 C-terminal helix" evidence="2">
    <location>
        <begin position="223"/>
        <end position="318"/>
    </location>
</feature>
<dbReference type="KEGG" id="vde:111245909"/>
<dbReference type="GO" id="GO:0099078">
    <property type="term" value="C:BORC complex"/>
    <property type="evidence" value="ECO:0007669"/>
    <property type="project" value="TreeGrafter"/>
</dbReference>
<evidence type="ECO:0000313" key="4">
    <source>
        <dbReference type="Proteomes" id="UP000594260"/>
    </source>
</evidence>
<name>A0A7M7JEB2_VARDE</name>
<dbReference type="Pfam" id="PF10157">
    <property type="entry name" value="BORCS6"/>
    <property type="match status" value="1"/>
</dbReference>
<sequence>MSRRSVASTPLSPDDLPDLPDIGEHSEESSDSVRAAAVTSSYSEICLSAEDELNDDLLPSEIQDLNLVQDTTEEITRLVDEINRGDDDNDRQLSNSRLSEIIDRKNRHVPTSLRINEPKVLPTFEAAFGLEREALQRQVKDETDEEVIETKKITELGGVHEKPVVNTQGSQNTRSEGQALIANKHKIDGQHTYVADDINDLIQQASRTTSLAPTPAPDVSRLPIILAEFEEDARRLANSVQHMMENLSSQLHNVTRLTGEYIATYESGVMRTCDAADANVKSMYRLLAKYEELGKAMQPVHRIANEVRTARQLVGQLEALLEVKKHKPT</sequence>
<dbReference type="CTD" id="54785"/>